<feature type="compositionally biased region" description="Pro residues" evidence="8">
    <location>
        <begin position="2452"/>
        <end position="2469"/>
    </location>
</feature>
<dbReference type="GO" id="GO:0033698">
    <property type="term" value="C:Rpd3L complex"/>
    <property type="evidence" value="ECO:0007669"/>
    <property type="project" value="UniProtKB-ARBA"/>
</dbReference>
<feature type="compositionally biased region" description="Polar residues" evidence="8">
    <location>
        <begin position="2365"/>
        <end position="2380"/>
    </location>
</feature>
<keyword evidence="9" id="KW-0812">Transmembrane</keyword>
<feature type="compositionally biased region" description="Low complexity" evidence="8">
    <location>
        <begin position="1572"/>
        <end position="1587"/>
    </location>
</feature>
<evidence type="ECO:0000256" key="2">
    <source>
        <dbReference type="ARBA" id="ARBA00022491"/>
    </source>
</evidence>
<dbReference type="InterPro" id="IPR031693">
    <property type="entry name" value="Sin3_C"/>
</dbReference>
<keyword evidence="9" id="KW-1133">Transmembrane helix</keyword>
<dbReference type="OrthoDB" id="10265969at2759"/>
<feature type="compositionally biased region" description="Low complexity" evidence="8">
    <location>
        <begin position="1359"/>
        <end position="1370"/>
    </location>
</feature>
<evidence type="ECO:0000256" key="9">
    <source>
        <dbReference type="SAM" id="Phobius"/>
    </source>
</evidence>
<evidence type="ECO:0000256" key="8">
    <source>
        <dbReference type="SAM" id="MobiDB-lite"/>
    </source>
</evidence>
<feature type="compositionally biased region" description="Low complexity" evidence="8">
    <location>
        <begin position="2180"/>
        <end position="2192"/>
    </location>
</feature>
<feature type="compositionally biased region" description="Pro residues" evidence="8">
    <location>
        <begin position="2260"/>
        <end position="2274"/>
    </location>
</feature>
<evidence type="ECO:0000256" key="5">
    <source>
        <dbReference type="ARBA" id="ARBA00023163"/>
    </source>
</evidence>
<accession>A0A9Q5HW23</accession>
<comment type="subcellular location">
    <subcellularLocation>
        <location evidence="1 7">Nucleus</location>
    </subcellularLocation>
</comment>
<feature type="compositionally biased region" description="Polar residues" evidence="8">
    <location>
        <begin position="1675"/>
        <end position="1687"/>
    </location>
</feature>
<feature type="region of interest" description="Disordered" evidence="8">
    <location>
        <begin position="1349"/>
        <end position="1384"/>
    </location>
</feature>
<organism evidence="11 12">
    <name type="scientific">Sanghuangporus baumii</name>
    <name type="common">Phellinus baumii</name>
    <dbReference type="NCBI Taxonomy" id="108892"/>
    <lineage>
        <taxon>Eukaryota</taxon>
        <taxon>Fungi</taxon>
        <taxon>Dikarya</taxon>
        <taxon>Basidiomycota</taxon>
        <taxon>Agaricomycotina</taxon>
        <taxon>Agaricomycetes</taxon>
        <taxon>Hymenochaetales</taxon>
        <taxon>Hymenochaetaceae</taxon>
        <taxon>Sanghuangporus</taxon>
    </lineage>
</organism>
<dbReference type="GO" id="GO:0000122">
    <property type="term" value="P:negative regulation of transcription by RNA polymerase II"/>
    <property type="evidence" value="ECO:0007669"/>
    <property type="project" value="TreeGrafter"/>
</dbReference>
<proteinExistence type="predicted"/>
<name>A0A9Q5HW23_SANBA</name>
<dbReference type="EMBL" id="LNZH02000195">
    <property type="protein sequence ID" value="OCB87068.1"/>
    <property type="molecule type" value="Genomic_DNA"/>
</dbReference>
<dbReference type="Pfam" id="PF16879">
    <property type="entry name" value="Sin3a_C"/>
    <property type="match status" value="1"/>
</dbReference>
<feature type="compositionally biased region" description="Basic and acidic residues" evidence="8">
    <location>
        <begin position="1371"/>
        <end position="1384"/>
    </location>
</feature>
<feature type="region of interest" description="Disordered" evidence="8">
    <location>
        <begin position="1672"/>
        <end position="1702"/>
    </location>
</feature>
<feature type="compositionally biased region" description="Acidic residues" evidence="8">
    <location>
        <begin position="2043"/>
        <end position="2053"/>
    </location>
</feature>
<feature type="compositionally biased region" description="Basic residues" evidence="8">
    <location>
        <begin position="2015"/>
        <end position="2026"/>
    </location>
</feature>
<dbReference type="PANTHER" id="PTHR12346:SF0">
    <property type="entry name" value="SIN3A, ISOFORM G"/>
    <property type="match status" value="1"/>
</dbReference>
<dbReference type="FunFam" id="1.20.1160.11:FF:000003">
    <property type="entry name" value="Paired amphipathic helix SIN3-like protein"/>
    <property type="match status" value="1"/>
</dbReference>
<feature type="domain" description="Histone deacetylase interacting" evidence="10">
    <location>
        <begin position="503"/>
        <end position="604"/>
    </location>
</feature>
<dbReference type="InterPro" id="IPR003822">
    <property type="entry name" value="PAH"/>
</dbReference>
<evidence type="ECO:0000256" key="4">
    <source>
        <dbReference type="ARBA" id="ARBA00023015"/>
    </source>
</evidence>
<feature type="region of interest" description="Disordered" evidence="8">
    <location>
        <begin position="1572"/>
        <end position="1633"/>
    </location>
</feature>
<gene>
    <name evidence="11" type="ORF">A7U60_g5803</name>
</gene>
<evidence type="ECO:0000259" key="10">
    <source>
        <dbReference type="SMART" id="SM00761"/>
    </source>
</evidence>
<feature type="region of interest" description="Disordered" evidence="8">
    <location>
        <begin position="2133"/>
        <end position="2389"/>
    </location>
</feature>
<dbReference type="InterPro" id="IPR039774">
    <property type="entry name" value="Sin3-like"/>
</dbReference>
<feature type="compositionally biased region" description="Low complexity" evidence="8">
    <location>
        <begin position="1614"/>
        <end position="1625"/>
    </location>
</feature>
<feature type="region of interest" description="Disordered" evidence="8">
    <location>
        <begin position="1778"/>
        <end position="1824"/>
    </location>
</feature>
<evidence type="ECO:0000256" key="7">
    <source>
        <dbReference type="PROSITE-ProRule" id="PRU00810"/>
    </source>
</evidence>
<dbReference type="FunFam" id="1.20.1160.11:FF:000002">
    <property type="entry name" value="Paired amphipathic helix protein SIN3"/>
    <property type="match status" value="1"/>
</dbReference>
<feature type="compositionally biased region" description="Basic residues" evidence="8">
    <location>
        <begin position="1588"/>
        <end position="1601"/>
    </location>
</feature>
<keyword evidence="5" id="KW-0804">Transcription</keyword>
<dbReference type="Gene3D" id="1.20.1160.11">
    <property type="entry name" value="Paired amphipathic helix"/>
    <property type="match status" value="3"/>
</dbReference>
<evidence type="ECO:0000313" key="11">
    <source>
        <dbReference type="EMBL" id="OCB87068.1"/>
    </source>
</evidence>
<dbReference type="InterPro" id="IPR036600">
    <property type="entry name" value="PAH_sf"/>
</dbReference>
<comment type="caution">
    <text evidence="11">The sequence shown here is derived from an EMBL/GenBank/DDBJ whole genome shotgun (WGS) entry which is preliminary data.</text>
</comment>
<dbReference type="SUPFAM" id="SSF47762">
    <property type="entry name" value="PAH2 domain"/>
    <property type="match status" value="3"/>
</dbReference>
<dbReference type="PROSITE" id="PS51477">
    <property type="entry name" value="PAH"/>
    <property type="match status" value="2"/>
</dbReference>
<sequence length="2586" mass="281693">MDAPPSIVACVDGTIDEGPLRENGIDDPMQGTIEVIRDAGPREVDHNGQIASIPEGSRQLNVTDALSYLDAVKTQFVERPDVYNNFLDIMKDFKSQVIDTPGVIERVSTLFRGHNDLIQGFNTFLPPGYRIECTSDALETTTTITVTTPAGTTTQSTDNQQLLHAHIIPQLSSAATPPLPQTTVHVPMMTPAESPVIPTTSPVPYGTSSAISTLNGMAGSYAAQVGRPSAYSEFHHAIQYVNKIKTRFEDDPETYKLFLEILHSYRKEQNHDDVYYKVEYLFRDAPDLLAEFKKFLPMDGSGQAFRQDSFHERVWSELPDKKGSTAPKRKKKPVEREIQPAPQVPISSKSAVGRAKKSKHIHAKDGNVPPSPSYRSRSRPASPSHPGHSHHAAPSGSAATQSGNVGPSGSGSGSSQDELAFFDRAKKALESREMYDEFLKLLNLFSREIVDARTLIARAEAFLGGGELYAQFKDLMGWDTRREENAEGPPGSIRNWTGQATETEERFGKSYRRLPLPETKLACSGRDELCRSVLNDHWVSHPTWASEESGFVAHKKNSYEEALHKSEEERHEFQFYIDIITRTIALLLPICDRIMEMSADERNAFRLPPDFGGSSKSIYYRAIKKVYGRDAQGLEVLQALQDCPAVAVPVVLPRLKQKNEEWRRAQRDWNKVWREVDARNFYKSLDHQGATFKSNDKKYITNKSLVTEIESAKGEVAERAAQAKAKAKVYKRSAPIESVNSYDNIKYAPHLEFEFNDIPVLQDALKLVFSFLDRSSIQYSSHERRSVERMLRSFIPLFCMLPMAEFDAAFGPPLESDNTDNEDVGHEDTAGSDEGEESHQGSGSGSKSHIKSGGTSGRRSAGGGSSHGHGNGGVPANDLRKKLLKTVQEKAVKARSGSASASRAVSPSVSDDDHAKPVDAPVASGTPKRKKGGRTKEANEICLTENEEWVKLMPVAFDIGKEGGEGKPDSMDVDGMEDPLERLAKHGVVDQKPFFTNTTFYTLLRLLQLLYSRLLYCKETAQKSLAQDVKKSLFKVNPVAEELGLVDAHGPGAVLAIASNVPPHSHPLIDHTAPQNRPGPAGGMIGDTAYAASQNPVRPEAHFYSYLLDALEKLFENDLDQATFEENMRFLFGTKVQTAVTDGKCQELLTLLARSRAKVRGSAGAGGMSVKEMIVYRREAEQYLGQDDHLYRIEWEQDRRKGTTSSRPNSNVMRMWLLGARDASVDLRGSVSSIGEEVRKAARWRVYAESYVMSYPTELVDSTRVRKPFLQRTRLDDESAEEGKARLRGRRFGFVKEGEVAVCVEPARLKLVYVHEDGKGDCGWAIPAPAAATDGAMAKHFPSALPSYHHESAQRVPDASSSRHPPSARAFPRDKTFTKTARRNRETDAELLTVVAALATFVGHIPSASASANEVGLGEPRPDVPEFLCPALLTASESEPVPPSASATTSSSSSYPSQTSNPIDCVTHHQQGDVAAFVAPPSDSDENSYQIETVVRSTFSTASSSSFSLLADYSFIPTHDDRPPSESDQRQRQLALKDVETDSYSNVDNNANANANTAFANDNFNTTTSSFRSTATATTDGSNNNKKSQSRQLKRKKRRRVSPNNKRSSDDNDSVASSSYSSTSSTQCPELYTSRTIPDRYELGNDGRWHKLSVSSPCSQCECQTSIDVDDSADNDISSTGVVNNDASYEAEDNSSVSASSTPSLESDAVTLIVPDGWDRDFNSVVYQVPLIVIASLLLAAAVTGAVWFTFFWRRRRRTARKLALQRDLEKRKRVEEGNDSVYGDDGGEGDEDAVGRGGGAAASAGRGKRREKTSEEKAKARWARATEQWKAHVRWIHRRRRGRASIVDGMKQRNAAMASGISLVRSIASAASSRSQLPPPPSRENNNAAAASISNSSTSGVGARSRSRSGSRSRSRVGSRRASSEAQPAERAVVQAGESRLGLDSDGEDEVVAQAGASIAPVSFRARGTRDRGNGNSVPGEGGASRGGAGALSDGHRSIFVVPQDQNQNLNQNRTRRQSRRRRRREQSSEVGEADERYREAGEDEWNGEVEDPTQSTWSSAPRSTRRSRLRPDVDAIAANSNGLSGDRAPNASSAIVSSAPVVISAIHDPWAPRGEYDRPPPELCPVDRAMAEDDEEVMRQGPPAYRSRRSVDGADIGAVRRGMRRRRGRRRVRDEKIATAAATAASTSASGSGYVPSPGDYAPYSSSGETDDGIEEAASGSSRSSSMERSGGVNQQTSMHVAVDDKQALARLAMYASAPPPLPSSPPPPHSPLDPTSFTSSSHPSSSSLHSSQHVPVEPNAPPEPEWERFEDCEYPYDYEHVDSPGAGPGPSTISARSRSASPSSLSASRRSISRSQQRTQIHSPSYSETQSQQQTRSAFPAPPQPIFSKLAYAPADAGLVHPPMLADADEYNYSSYSYAYGYGSNDGYGEHDFGLDLDSALERMVQGPSAPPPPPPFSATGAPPPLEYEDVPGPGGVGGVPSAPPEDVLLAGASAPPLFEEHEDGDEDEVVGYAASAPPLDVVENGDDTSVIHSGNLQDDLPPESPLPPSSSDSDRTVESADQNGMPCPPRRGSIDRSCLMMV</sequence>
<dbReference type="PANTHER" id="PTHR12346">
    <property type="entry name" value="SIN3B-RELATED"/>
    <property type="match status" value="1"/>
</dbReference>
<feature type="region of interest" description="Disordered" evidence="8">
    <location>
        <begin position="1873"/>
        <end position="2092"/>
    </location>
</feature>
<feature type="compositionally biased region" description="Gly residues" evidence="8">
    <location>
        <begin position="854"/>
        <end position="873"/>
    </location>
</feature>
<feature type="compositionally biased region" description="Low complexity" evidence="8">
    <location>
        <begin position="2005"/>
        <end position="2014"/>
    </location>
</feature>
<feature type="compositionally biased region" description="Basic residues" evidence="8">
    <location>
        <begin position="2163"/>
        <end position="2173"/>
    </location>
</feature>
<keyword evidence="6 7" id="KW-0539">Nucleus</keyword>
<feature type="compositionally biased region" description="Low complexity" evidence="8">
    <location>
        <begin position="1884"/>
        <end position="1905"/>
    </location>
</feature>
<dbReference type="FunFam" id="1.20.1160.11:FF:000001">
    <property type="entry name" value="Paired amphipathic helix protein Sin3"/>
    <property type="match status" value="1"/>
</dbReference>
<feature type="region of interest" description="Disordered" evidence="8">
    <location>
        <begin position="811"/>
        <end position="937"/>
    </location>
</feature>
<keyword evidence="12" id="KW-1185">Reference proteome</keyword>
<feature type="compositionally biased region" description="Low complexity" evidence="8">
    <location>
        <begin position="2333"/>
        <end position="2364"/>
    </location>
</feature>
<keyword evidence="2" id="KW-0678">Repressor</keyword>
<evidence type="ECO:0000313" key="12">
    <source>
        <dbReference type="Proteomes" id="UP000757232"/>
    </source>
</evidence>
<feature type="compositionally biased region" description="Acidic residues" evidence="8">
    <location>
        <begin position="2504"/>
        <end position="2513"/>
    </location>
</feature>
<feature type="compositionally biased region" description="Low complexity" evidence="8">
    <location>
        <begin position="373"/>
        <end position="405"/>
    </location>
</feature>
<feature type="compositionally biased region" description="Low complexity" evidence="8">
    <location>
        <begin position="2275"/>
        <end position="2300"/>
    </location>
</feature>
<dbReference type="Proteomes" id="UP000757232">
    <property type="component" value="Unassembled WGS sequence"/>
</dbReference>
<reference evidence="11" key="1">
    <citation type="submission" date="2016-06" db="EMBL/GenBank/DDBJ databases">
        <title>Draft Genome sequence of the fungus Inonotus baumii.</title>
        <authorList>
            <person name="Zhu H."/>
            <person name="Lin W."/>
        </authorList>
    </citation>
    <scope>NUCLEOTIDE SEQUENCE</scope>
    <source>
        <strain evidence="11">821</strain>
    </source>
</reference>
<dbReference type="Pfam" id="PF02671">
    <property type="entry name" value="PAH"/>
    <property type="match status" value="3"/>
</dbReference>
<evidence type="ECO:0000256" key="1">
    <source>
        <dbReference type="ARBA" id="ARBA00004123"/>
    </source>
</evidence>
<keyword evidence="3" id="KW-0677">Repeat</keyword>
<feature type="compositionally biased region" description="Gly residues" evidence="8">
    <location>
        <begin position="1981"/>
        <end position="1991"/>
    </location>
</feature>
<dbReference type="SMART" id="SM00761">
    <property type="entry name" value="HDAC_interact"/>
    <property type="match status" value="1"/>
</dbReference>
<feature type="compositionally biased region" description="Low complexity" evidence="8">
    <location>
        <begin position="1436"/>
        <end position="1460"/>
    </location>
</feature>
<feature type="region of interest" description="Disordered" evidence="8">
    <location>
        <begin position="316"/>
        <end position="416"/>
    </location>
</feature>
<dbReference type="InterPro" id="IPR013194">
    <property type="entry name" value="HDAC_interact_dom"/>
</dbReference>
<feature type="region of interest" description="Disordered" evidence="8">
    <location>
        <begin position="1436"/>
        <end position="1465"/>
    </location>
</feature>
<feature type="region of interest" description="Disordered" evidence="8">
    <location>
        <begin position="2447"/>
        <end position="2586"/>
    </location>
</feature>
<feature type="compositionally biased region" description="Basic and acidic residues" evidence="8">
    <location>
        <begin position="2308"/>
        <end position="2325"/>
    </location>
</feature>
<feature type="compositionally biased region" description="Polar residues" evidence="8">
    <location>
        <begin position="2054"/>
        <end position="2064"/>
    </location>
</feature>
<dbReference type="Pfam" id="PF08295">
    <property type="entry name" value="Sin3_corepress"/>
    <property type="match status" value="1"/>
</dbReference>
<feature type="transmembrane region" description="Helical" evidence="9">
    <location>
        <begin position="1729"/>
        <end position="1753"/>
    </location>
</feature>
<evidence type="ECO:0000256" key="3">
    <source>
        <dbReference type="ARBA" id="ARBA00022737"/>
    </source>
</evidence>
<feature type="compositionally biased region" description="Basic residues" evidence="8">
    <location>
        <begin position="1906"/>
        <end position="1920"/>
    </location>
</feature>
<keyword evidence="9" id="KW-0472">Membrane</keyword>
<evidence type="ECO:0000256" key="6">
    <source>
        <dbReference type="ARBA" id="ARBA00023242"/>
    </source>
</evidence>
<feature type="compositionally biased region" description="Low complexity" evidence="8">
    <location>
        <begin position="894"/>
        <end position="909"/>
    </location>
</feature>
<protein>
    <recommendedName>
        <fullName evidence="10">Histone deacetylase interacting domain-containing protein</fullName>
    </recommendedName>
</protein>
<dbReference type="GO" id="GO:0003714">
    <property type="term" value="F:transcription corepressor activity"/>
    <property type="evidence" value="ECO:0007669"/>
    <property type="project" value="InterPro"/>
</dbReference>
<keyword evidence="4" id="KW-0805">Transcription regulation</keyword>
<dbReference type="GO" id="GO:0010628">
    <property type="term" value="P:positive regulation of gene expression"/>
    <property type="evidence" value="ECO:0007669"/>
    <property type="project" value="UniProtKB-ARBA"/>
</dbReference>
<feature type="compositionally biased region" description="Low complexity" evidence="8">
    <location>
        <begin position="2218"/>
        <end position="2234"/>
    </location>
</feature>